<evidence type="ECO:0000313" key="2">
    <source>
        <dbReference type="EMBL" id="MQA51843.1"/>
    </source>
</evidence>
<dbReference type="InterPro" id="IPR012433">
    <property type="entry name" value="Imm11"/>
</dbReference>
<protein>
    <recommendedName>
        <fullName evidence="1">Immunity MXAN-0049 protein domain-containing protein</fullName>
    </recommendedName>
</protein>
<organism evidence="2 3">
    <name type="scientific">Pseudomonas piscis</name>
    <dbReference type="NCBI Taxonomy" id="2614538"/>
    <lineage>
        <taxon>Bacteria</taxon>
        <taxon>Pseudomonadati</taxon>
        <taxon>Pseudomonadota</taxon>
        <taxon>Gammaproteobacteria</taxon>
        <taxon>Pseudomonadales</taxon>
        <taxon>Pseudomonadaceae</taxon>
        <taxon>Pseudomonas</taxon>
    </lineage>
</organism>
<dbReference type="Proteomes" id="UP000486534">
    <property type="component" value="Unassembled WGS sequence"/>
</dbReference>
<gene>
    <name evidence="2" type="ORF">GDH07_00755</name>
</gene>
<name>A0A7X1PJ77_9PSED</name>
<reference evidence="2 3" key="1">
    <citation type="submission" date="2019-10" db="EMBL/GenBank/DDBJ databases">
        <title>Pseudomonas dajingensis sp. nov., isolated from the profound head ulcers of farmed Murray cod (Maccullochella peelii peelii).</title>
        <authorList>
            <person name="Liu Y."/>
        </authorList>
    </citation>
    <scope>NUCLEOTIDE SEQUENCE [LARGE SCALE GENOMIC DNA]</scope>
    <source>
        <strain evidence="2 3">MC042</strain>
    </source>
</reference>
<accession>A0A7X1PJ77</accession>
<comment type="caution">
    <text evidence="2">The sequence shown here is derived from an EMBL/GenBank/DDBJ whole genome shotgun (WGS) entry which is preliminary data.</text>
</comment>
<dbReference type="EMBL" id="WHUV01000001">
    <property type="protein sequence ID" value="MQA51843.1"/>
    <property type="molecule type" value="Genomic_DNA"/>
</dbReference>
<evidence type="ECO:0000259" key="1">
    <source>
        <dbReference type="Pfam" id="PF07791"/>
    </source>
</evidence>
<dbReference type="Pfam" id="PF07791">
    <property type="entry name" value="Imm11"/>
    <property type="match status" value="1"/>
</dbReference>
<evidence type="ECO:0000313" key="3">
    <source>
        <dbReference type="Proteomes" id="UP000486534"/>
    </source>
</evidence>
<dbReference type="RefSeq" id="WP_152896487.1">
    <property type="nucleotide sequence ID" value="NZ_WHUV01000001.1"/>
</dbReference>
<proteinExistence type="predicted"/>
<dbReference type="AlphaFoldDB" id="A0A7X1PJ77"/>
<sequence>MILSWKPPPQYNPKLIGSYDVDSGAYETPGSSFDYLALLAGQPHPEAMDKPPVFFQCKTKKLLEHDCLWLLGAVPLVSARLADFLTQHAGADIQLIQPLSLIADAQEVSQPYYIVNAIKLVNAVDHARSEAERDDDGTLLYFNKTWFLQAAPQMGQIAREPESGDLLIRAALADSLIDAGFRGDKGLGLYSAERRFVPYRNNA</sequence>
<feature type="domain" description="Immunity MXAN-0049 protein" evidence="1">
    <location>
        <begin position="44"/>
        <end position="139"/>
    </location>
</feature>